<evidence type="ECO:0000313" key="7">
    <source>
        <dbReference type="Proteomes" id="UP000177025"/>
    </source>
</evidence>
<organism evidence="6 7">
    <name type="scientific">candidate division WOR-3 bacterium RBG_13_43_14</name>
    <dbReference type="NCBI Taxonomy" id="1802590"/>
    <lineage>
        <taxon>Bacteria</taxon>
        <taxon>Bacteria division WOR-3</taxon>
    </lineage>
</organism>
<evidence type="ECO:0000259" key="5">
    <source>
        <dbReference type="PROSITE" id="PS51379"/>
    </source>
</evidence>
<accession>A0A1F4UDB7</accession>
<dbReference type="InterPro" id="IPR017896">
    <property type="entry name" value="4Fe4S_Fe-S-bd"/>
</dbReference>
<keyword evidence="2" id="KW-0479">Metal-binding</keyword>
<feature type="domain" description="4Fe-4S ferredoxin-type" evidence="5">
    <location>
        <begin position="202"/>
        <end position="231"/>
    </location>
</feature>
<dbReference type="PROSITE" id="PS51379">
    <property type="entry name" value="4FE4S_FER_2"/>
    <property type="match status" value="2"/>
</dbReference>
<evidence type="ECO:0000313" key="6">
    <source>
        <dbReference type="EMBL" id="OGC42907.1"/>
    </source>
</evidence>
<comment type="caution">
    <text evidence="6">The sequence shown here is derived from an EMBL/GenBank/DDBJ whole genome shotgun (WGS) entry which is preliminary data.</text>
</comment>
<dbReference type="Gene3D" id="3.30.70.20">
    <property type="match status" value="1"/>
</dbReference>
<dbReference type="InterPro" id="IPR050572">
    <property type="entry name" value="Fe-S_Ferredoxin"/>
</dbReference>
<keyword evidence="4" id="KW-0411">Iron-sulfur</keyword>
<name>A0A1F4UDB7_UNCW3</name>
<dbReference type="PROSITE" id="PS00198">
    <property type="entry name" value="4FE4S_FER_1"/>
    <property type="match status" value="1"/>
</dbReference>
<dbReference type="PANTHER" id="PTHR43687:SF1">
    <property type="entry name" value="FERREDOXIN III"/>
    <property type="match status" value="1"/>
</dbReference>
<keyword evidence="1" id="KW-0004">4Fe-4S</keyword>
<reference evidence="6 7" key="1">
    <citation type="journal article" date="2016" name="Nat. Commun.">
        <title>Thousands of microbial genomes shed light on interconnected biogeochemical processes in an aquifer system.</title>
        <authorList>
            <person name="Anantharaman K."/>
            <person name="Brown C.T."/>
            <person name="Hug L.A."/>
            <person name="Sharon I."/>
            <person name="Castelle C.J."/>
            <person name="Probst A.J."/>
            <person name="Thomas B.C."/>
            <person name="Singh A."/>
            <person name="Wilkins M.J."/>
            <person name="Karaoz U."/>
            <person name="Brodie E.L."/>
            <person name="Williams K.H."/>
            <person name="Hubbard S.S."/>
            <person name="Banfield J.F."/>
        </authorList>
    </citation>
    <scope>NUCLEOTIDE SEQUENCE [LARGE SCALE GENOMIC DNA]</scope>
</reference>
<dbReference type="InterPro" id="IPR017900">
    <property type="entry name" value="4Fe4S_Fe_S_CS"/>
</dbReference>
<feature type="domain" description="4Fe-4S ferredoxin-type" evidence="5">
    <location>
        <begin position="174"/>
        <end position="199"/>
    </location>
</feature>
<dbReference type="GO" id="GO:0046872">
    <property type="term" value="F:metal ion binding"/>
    <property type="evidence" value="ECO:0007669"/>
    <property type="project" value="UniProtKB-KW"/>
</dbReference>
<protein>
    <recommendedName>
        <fullName evidence="5">4Fe-4S ferredoxin-type domain-containing protein</fullName>
    </recommendedName>
</protein>
<dbReference type="GO" id="GO:0051539">
    <property type="term" value="F:4 iron, 4 sulfur cluster binding"/>
    <property type="evidence" value="ECO:0007669"/>
    <property type="project" value="UniProtKB-KW"/>
</dbReference>
<evidence type="ECO:0000256" key="4">
    <source>
        <dbReference type="ARBA" id="ARBA00023014"/>
    </source>
</evidence>
<dbReference type="Pfam" id="PF04015">
    <property type="entry name" value="DUF362"/>
    <property type="match status" value="1"/>
</dbReference>
<dbReference type="SUPFAM" id="SSF54862">
    <property type="entry name" value="4Fe-4S ferredoxins"/>
    <property type="match status" value="1"/>
</dbReference>
<gene>
    <name evidence="6" type="ORF">A2Y85_00170</name>
</gene>
<keyword evidence="3" id="KW-0408">Iron</keyword>
<dbReference type="AlphaFoldDB" id="A0A1F4UDB7"/>
<evidence type="ECO:0000256" key="2">
    <source>
        <dbReference type="ARBA" id="ARBA00022723"/>
    </source>
</evidence>
<evidence type="ECO:0000256" key="3">
    <source>
        <dbReference type="ARBA" id="ARBA00023004"/>
    </source>
</evidence>
<dbReference type="EMBL" id="MEUM01000046">
    <property type="protein sequence ID" value="OGC42907.1"/>
    <property type="molecule type" value="Genomic_DNA"/>
</dbReference>
<dbReference type="Proteomes" id="UP000177025">
    <property type="component" value="Unassembled WGS sequence"/>
</dbReference>
<dbReference type="PANTHER" id="PTHR43687">
    <property type="entry name" value="ADENYLYLSULFATE REDUCTASE, BETA SUBUNIT"/>
    <property type="match status" value="1"/>
</dbReference>
<proteinExistence type="predicted"/>
<sequence length="335" mass="37523">MSRVYFLDIRKKYKTDHIKLLQRLIDKSSALKLYSKNSTCAIKLHVGEEGNVHFVNPLYIRCLTNVLKTTGAEPFLTDTTTLYAGRRFRADLHVQVAHEHGFNFAPFIVADGLHGDDFYEIDGAKIAGVFKRVNTIFFVSHFKGHLNCGFGGALKNIGMGCASRGGKLDMHSGAKPYIDRDKCTFCLECYNYCIFNAIKKNKAVTIVDRKCTGCGGCMSICPEKAIKFRWNAASGDLQKKIAEYAAKTIKDKKVFFVNFLTSITPNCDCFHSNEPFIHPDVGILASSDPVSLDQACYDMIKNAVDELHPDLDSQVQLYYAEKFGAGERKYEIESV</sequence>
<dbReference type="InterPro" id="IPR007160">
    <property type="entry name" value="DUF362"/>
</dbReference>
<evidence type="ECO:0000256" key="1">
    <source>
        <dbReference type="ARBA" id="ARBA00022485"/>
    </source>
</evidence>